<organism evidence="1 2">
    <name type="scientific">Colocasia esculenta</name>
    <name type="common">Wild taro</name>
    <name type="synonym">Arum esculentum</name>
    <dbReference type="NCBI Taxonomy" id="4460"/>
    <lineage>
        <taxon>Eukaryota</taxon>
        <taxon>Viridiplantae</taxon>
        <taxon>Streptophyta</taxon>
        <taxon>Embryophyta</taxon>
        <taxon>Tracheophyta</taxon>
        <taxon>Spermatophyta</taxon>
        <taxon>Magnoliopsida</taxon>
        <taxon>Liliopsida</taxon>
        <taxon>Araceae</taxon>
        <taxon>Aroideae</taxon>
        <taxon>Colocasieae</taxon>
        <taxon>Colocasia</taxon>
    </lineage>
</organism>
<sequence>MSKPQLSFPSHNRTPKHQGYLNTLHQTLGMSFRTCWGHVEEFFVAGEQEIAHTNPFFFPFSSAATCTNCPLEVDQRRRPCECDGLIGRVLRSCRDNKIVVFLTRRSAPSLSRCLIELPVAFFTSHCRVLFPTRRDPYWGPSRPDLRV</sequence>
<evidence type="ECO:0000313" key="2">
    <source>
        <dbReference type="Proteomes" id="UP000652761"/>
    </source>
</evidence>
<reference evidence="1" key="1">
    <citation type="submission" date="2017-07" db="EMBL/GenBank/DDBJ databases">
        <title>Taro Niue Genome Assembly and Annotation.</title>
        <authorList>
            <person name="Atibalentja N."/>
            <person name="Keating K."/>
            <person name="Fields C.J."/>
        </authorList>
    </citation>
    <scope>NUCLEOTIDE SEQUENCE</scope>
    <source>
        <strain evidence="1">Niue_2</strain>
        <tissue evidence="1">Leaf</tissue>
    </source>
</reference>
<dbReference type="Proteomes" id="UP000652761">
    <property type="component" value="Unassembled WGS sequence"/>
</dbReference>
<protein>
    <submittedName>
        <fullName evidence="1">Uncharacterized protein</fullName>
    </submittedName>
</protein>
<comment type="caution">
    <text evidence="1">The sequence shown here is derived from an EMBL/GenBank/DDBJ whole genome shotgun (WGS) entry which is preliminary data.</text>
</comment>
<accession>A0A843VVH9</accession>
<gene>
    <name evidence="1" type="ORF">Taro_030989</name>
</gene>
<dbReference type="AlphaFoldDB" id="A0A843VVH9"/>
<proteinExistence type="predicted"/>
<evidence type="ECO:0000313" key="1">
    <source>
        <dbReference type="EMBL" id="MQL98287.1"/>
    </source>
</evidence>
<keyword evidence="2" id="KW-1185">Reference proteome</keyword>
<dbReference type="EMBL" id="NMUH01002165">
    <property type="protein sequence ID" value="MQL98287.1"/>
    <property type="molecule type" value="Genomic_DNA"/>
</dbReference>
<name>A0A843VVH9_COLES</name>